<dbReference type="Proteomes" id="UP000790709">
    <property type="component" value="Unassembled WGS sequence"/>
</dbReference>
<gene>
    <name evidence="1" type="ORF">BV22DRAFT_934516</name>
</gene>
<reference evidence="1" key="1">
    <citation type="journal article" date="2021" name="New Phytol.">
        <title>Evolutionary innovations through gain and loss of genes in the ectomycorrhizal Boletales.</title>
        <authorList>
            <person name="Wu G."/>
            <person name="Miyauchi S."/>
            <person name="Morin E."/>
            <person name="Kuo A."/>
            <person name="Drula E."/>
            <person name="Varga T."/>
            <person name="Kohler A."/>
            <person name="Feng B."/>
            <person name="Cao Y."/>
            <person name="Lipzen A."/>
            <person name="Daum C."/>
            <person name="Hundley H."/>
            <person name="Pangilinan J."/>
            <person name="Johnson J."/>
            <person name="Barry K."/>
            <person name="LaButti K."/>
            <person name="Ng V."/>
            <person name="Ahrendt S."/>
            <person name="Min B."/>
            <person name="Choi I.G."/>
            <person name="Park H."/>
            <person name="Plett J.M."/>
            <person name="Magnuson J."/>
            <person name="Spatafora J.W."/>
            <person name="Nagy L.G."/>
            <person name="Henrissat B."/>
            <person name="Grigoriev I.V."/>
            <person name="Yang Z.L."/>
            <person name="Xu J."/>
            <person name="Martin F.M."/>
        </authorList>
    </citation>
    <scope>NUCLEOTIDE SEQUENCE</scope>
    <source>
        <strain evidence="1">KUC20120723A-06</strain>
    </source>
</reference>
<organism evidence="1 2">
    <name type="scientific">Leucogyrophana mollusca</name>
    <dbReference type="NCBI Taxonomy" id="85980"/>
    <lineage>
        <taxon>Eukaryota</taxon>
        <taxon>Fungi</taxon>
        <taxon>Dikarya</taxon>
        <taxon>Basidiomycota</taxon>
        <taxon>Agaricomycotina</taxon>
        <taxon>Agaricomycetes</taxon>
        <taxon>Agaricomycetidae</taxon>
        <taxon>Boletales</taxon>
        <taxon>Boletales incertae sedis</taxon>
        <taxon>Leucogyrophana</taxon>
    </lineage>
</organism>
<evidence type="ECO:0000313" key="1">
    <source>
        <dbReference type="EMBL" id="KAH7917563.1"/>
    </source>
</evidence>
<evidence type="ECO:0000313" key="2">
    <source>
        <dbReference type="Proteomes" id="UP000790709"/>
    </source>
</evidence>
<accession>A0ACB8AYC2</accession>
<sequence length="339" mass="36603">MSTSTSSIESSAPRRASRPPTKVFKGHTDLVGSVAYFPDGHRIASASDDETVIIWDLKSGRQDGEPLQHDSAVRWIAISPDGRRIASGLQQGGLVIWDAPTRKVVHEIKGGGVWRLAYSPNGRWIATALTAGERAVRLWDADTGRLEVLKCGGDVLCVAFSPDGTQIAVGLSRGFFQVIEISTGKSVVGPIKGHTRRVNSIVYSPDGCLVTASQDESIRVWDSKTGVQVGKPMLGHKKDVFCISITANGRRIASAGRDKTVRVWDLETRLQVGDSFDADYWVLSVAFSPDNRYLISDNGNDVCLWDTESLAIQGSSSPPSTSSRNPPVGVILHVCAHLL</sequence>
<protein>
    <submittedName>
        <fullName evidence="1">WD40 repeat-like protein</fullName>
    </submittedName>
</protein>
<dbReference type="EMBL" id="MU267012">
    <property type="protein sequence ID" value="KAH7917563.1"/>
    <property type="molecule type" value="Genomic_DNA"/>
</dbReference>
<name>A0ACB8AYC2_9AGAM</name>
<comment type="caution">
    <text evidence="1">The sequence shown here is derived from an EMBL/GenBank/DDBJ whole genome shotgun (WGS) entry which is preliminary data.</text>
</comment>
<keyword evidence="2" id="KW-1185">Reference proteome</keyword>
<proteinExistence type="predicted"/>